<organism evidence="2 3">
    <name type="scientific">Hungatella hathewayi</name>
    <dbReference type="NCBI Taxonomy" id="154046"/>
    <lineage>
        <taxon>Bacteria</taxon>
        <taxon>Bacillati</taxon>
        <taxon>Bacillota</taxon>
        <taxon>Clostridia</taxon>
        <taxon>Lachnospirales</taxon>
        <taxon>Lachnospiraceae</taxon>
        <taxon>Hungatella</taxon>
    </lineage>
</organism>
<dbReference type="Gene3D" id="2.160.20.10">
    <property type="entry name" value="Single-stranded right-handed beta-helix, Pectin lyase-like"/>
    <property type="match status" value="3"/>
</dbReference>
<reference evidence="2 3" key="1">
    <citation type="submission" date="2018-08" db="EMBL/GenBank/DDBJ databases">
        <title>A genome reference for cultivated species of the human gut microbiota.</title>
        <authorList>
            <person name="Zou Y."/>
            <person name="Xue W."/>
            <person name="Luo G."/>
        </authorList>
    </citation>
    <scope>NUCLEOTIDE SEQUENCE [LARGE SCALE GENOMIC DNA]</scope>
    <source>
        <strain evidence="2 3">TM09-12</strain>
    </source>
</reference>
<proteinExistence type="predicted"/>
<dbReference type="InterPro" id="IPR012334">
    <property type="entry name" value="Pectin_lyas_fold"/>
</dbReference>
<accession>A0A374P5R1</accession>
<evidence type="ECO:0000313" key="3">
    <source>
        <dbReference type="Proteomes" id="UP000263014"/>
    </source>
</evidence>
<evidence type="ECO:0000259" key="1">
    <source>
        <dbReference type="Pfam" id="PF13229"/>
    </source>
</evidence>
<dbReference type="RefSeq" id="WP_117621368.1">
    <property type="nucleotide sequence ID" value="NZ_QSON01000009.1"/>
</dbReference>
<gene>
    <name evidence="2" type="ORF">DXD79_19070</name>
</gene>
<dbReference type="SMART" id="SM00710">
    <property type="entry name" value="PbH1"/>
    <property type="match status" value="6"/>
</dbReference>
<dbReference type="InterPro" id="IPR039448">
    <property type="entry name" value="Beta_helix"/>
</dbReference>
<name>A0A374P5R1_9FIRM</name>
<sequence>MNQTDISVFEQLELELAALRIELPSEGRSVTVTDFGARADSDFCNTEAFNQALTYCRREKAEKLIIPKGVYRFKECSQNAHLILDDMENFTLEGQGSELIFESLSSYLSICRSSRILVRDLILDWNWEKAPLSSVGVVSEVAEDGSYIECVFPAYGEIAEDMAFSIVGPFDPCRYTPGCPGGMEFRPYQNDHVKKSGDEKTDAQMQELVRELSNVFLPRQEKTAANRLRFYTSDPDFTRRHFHVGNCFNFRHYEYDILTIPIQDTRDCTLDNVVIYSSPGSGFVGNGDIHGLHLKGCRVTVRPGTSRSVSTATDCLHVCNSQGSFIIEDCDFGYAGDDCINIHDNSSMGIQLLDSHTLLARRVTKESVLFETGYPVELRNPDLSPTGFSSLLTAVQYLPGTKTCRLTFADALPEGLSTDTVLWNKRFSTQNYIIRGCRFTNNRARGVLLQGSNGMLVNNVFENIQGAAIQIETGCESRWSEGHGVRNLIIRGNVIRRCDLNAWQMAVLYMGVYLPGGRTEEPVFQNILIEQNSFIDCPRQAMFLSSCRNVIVRGNTVINALKLDLEAPCYGSSTMEKPIYGEHYEGVIQFEKASDWIKENNHIFSTRI</sequence>
<dbReference type="EMBL" id="QSON01000009">
    <property type="protein sequence ID" value="RGJ01498.1"/>
    <property type="molecule type" value="Genomic_DNA"/>
</dbReference>
<dbReference type="AlphaFoldDB" id="A0A374P5R1"/>
<dbReference type="Proteomes" id="UP000263014">
    <property type="component" value="Unassembled WGS sequence"/>
</dbReference>
<dbReference type="SUPFAM" id="SSF51126">
    <property type="entry name" value="Pectin lyase-like"/>
    <property type="match status" value="1"/>
</dbReference>
<dbReference type="Pfam" id="PF13229">
    <property type="entry name" value="Beta_helix"/>
    <property type="match status" value="1"/>
</dbReference>
<dbReference type="InterPro" id="IPR011050">
    <property type="entry name" value="Pectin_lyase_fold/virulence"/>
</dbReference>
<dbReference type="InterPro" id="IPR006626">
    <property type="entry name" value="PbH1"/>
</dbReference>
<comment type="caution">
    <text evidence="2">The sequence shown here is derived from an EMBL/GenBank/DDBJ whole genome shotgun (WGS) entry which is preliminary data.</text>
</comment>
<protein>
    <recommendedName>
        <fullName evidence="1">Right handed beta helix domain-containing protein</fullName>
    </recommendedName>
</protein>
<evidence type="ECO:0000313" key="2">
    <source>
        <dbReference type="EMBL" id="RGJ01498.1"/>
    </source>
</evidence>
<feature type="domain" description="Right handed beta helix" evidence="1">
    <location>
        <begin position="430"/>
        <end position="499"/>
    </location>
</feature>